<evidence type="ECO:0000259" key="4">
    <source>
        <dbReference type="Pfam" id="PF13861"/>
    </source>
</evidence>
<protein>
    <submittedName>
        <fullName evidence="5">Basal-body rod modification protein FlgD</fullName>
    </submittedName>
</protein>
<feature type="domain" description="FlgD/Vpr Ig-like" evidence="3">
    <location>
        <begin position="106"/>
        <end position="181"/>
    </location>
</feature>
<dbReference type="EMBL" id="MLJW01000133">
    <property type="protein sequence ID" value="OIQ97415.1"/>
    <property type="molecule type" value="Genomic_DNA"/>
</dbReference>
<dbReference type="GO" id="GO:0044781">
    <property type="term" value="P:bacterial-type flagellum organization"/>
    <property type="evidence" value="ECO:0007669"/>
    <property type="project" value="UniProtKB-KW"/>
</dbReference>
<gene>
    <name evidence="5" type="primary">flgD_4</name>
    <name evidence="5" type="ORF">GALL_205470</name>
</gene>
<accession>A0A1J5RZS2</accession>
<reference evidence="5" key="1">
    <citation type="submission" date="2016-10" db="EMBL/GenBank/DDBJ databases">
        <title>Sequence of Gallionella enrichment culture.</title>
        <authorList>
            <person name="Poehlein A."/>
            <person name="Muehling M."/>
            <person name="Daniel R."/>
        </authorList>
    </citation>
    <scope>NUCLEOTIDE SEQUENCE</scope>
</reference>
<dbReference type="InterPro" id="IPR025963">
    <property type="entry name" value="FLgD_Tudor"/>
</dbReference>
<keyword evidence="1" id="KW-1005">Bacterial flagellum biogenesis</keyword>
<evidence type="ECO:0000259" key="3">
    <source>
        <dbReference type="Pfam" id="PF13860"/>
    </source>
</evidence>
<organism evidence="5">
    <name type="scientific">mine drainage metagenome</name>
    <dbReference type="NCBI Taxonomy" id="410659"/>
    <lineage>
        <taxon>unclassified sequences</taxon>
        <taxon>metagenomes</taxon>
        <taxon>ecological metagenomes</taxon>
    </lineage>
</organism>
<proteinExistence type="predicted"/>
<dbReference type="InterPro" id="IPR025965">
    <property type="entry name" value="FlgD/Vpr_Ig-like"/>
</dbReference>
<sequence length="225" mass="23252">MSTVQSTSNTPSQTLLDSVNGTKSTVTNSVTQAQDRFMKLLVEQMKNQDPLNPMDNAQVTSQMAQLSTVTGIDKLNSTLESLIASVQTGQSYQASSMIGHNVLVSGDQVDTSGSGGYFGVDLPSGADKLSITIKDSIGNTVRTVSLGGQPAGSTPLHWDGLTDNGSVAPTGTYTFEISSTLAGNSSAATGLSYAQVTSISNSSAGLKLNLSNATTANTSDVREIF</sequence>
<dbReference type="Pfam" id="PF13861">
    <property type="entry name" value="FLgD_tudor"/>
    <property type="match status" value="1"/>
</dbReference>
<dbReference type="Pfam" id="PF03963">
    <property type="entry name" value="FlgD"/>
    <property type="match status" value="1"/>
</dbReference>
<dbReference type="InterPro" id="IPR005648">
    <property type="entry name" value="FlgD"/>
</dbReference>
<feature type="domain" description="FlgD Tudor-like" evidence="4">
    <location>
        <begin position="90"/>
        <end position="222"/>
    </location>
</feature>
<evidence type="ECO:0000313" key="5">
    <source>
        <dbReference type="EMBL" id="OIQ97415.1"/>
    </source>
</evidence>
<comment type="caution">
    <text evidence="5">The sequence shown here is derived from an EMBL/GenBank/DDBJ whole genome shotgun (WGS) entry which is preliminary data.</text>
</comment>
<dbReference type="AlphaFoldDB" id="A0A1J5RZS2"/>
<evidence type="ECO:0000256" key="2">
    <source>
        <dbReference type="SAM" id="MobiDB-lite"/>
    </source>
</evidence>
<dbReference type="Pfam" id="PF13860">
    <property type="entry name" value="FlgD_ig"/>
    <property type="match status" value="1"/>
</dbReference>
<feature type="region of interest" description="Disordered" evidence="2">
    <location>
        <begin position="1"/>
        <end position="22"/>
    </location>
</feature>
<dbReference type="Gene3D" id="2.30.30.910">
    <property type="match status" value="1"/>
</dbReference>
<name>A0A1J5RZS2_9ZZZZ</name>
<dbReference type="Gene3D" id="2.60.40.4070">
    <property type="match status" value="1"/>
</dbReference>
<evidence type="ECO:0000256" key="1">
    <source>
        <dbReference type="ARBA" id="ARBA00022795"/>
    </source>
</evidence>